<dbReference type="AlphaFoldDB" id="F0QWI1"/>
<dbReference type="Proteomes" id="UP000007485">
    <property type="component" value="Chromosome"/>
</dbReference>
<dbReference type="EMBL" id="CP002529">
    <property type="protein sequence ID" value="ADY01029.1"/>
    <property type="molecule type" value="Genomic_DNA"/>
</dbReference>
<dbReference type="Gene3D" id="2.10.260.10">
    <property type="match status" value="1"/>
</dbReference>
<feature type="domain" description="SpoVT-AbrB" evidence="1">
    <location>
        <begin position="4"/>
        <end position="49"/>
    </location>
</feature>
<dbReference type="SMART" id="SM00966">
    <property type="entry name" value="SpoVT_AbrB"/>
    <property type="match status" value="1"/>
</dbReference>
<evidence type="ECO:0000259" key="1">
    <source>
        <dbReference type="PROSITE" id="PS51740"/>
    </source>
</evidence>
<dbReference type="KEGG" id="vmo:VMUT_0819"/>
<gene>
    <name evidence="2" type="ordered locus">VMUT_0819</name>
</gene>
<organism evidence="2 3">
    <name type="scientific">Vulcanisaeta moutnovskia (strain 768-28)</name>
    <dbReference type="NCBI Taxonomy" id="985053"/>
    <lineage>
        <taxon>Archaea</taxon>
        <taxon>Thermoproteota</taxon>
        <taxon>Thermoprotei</taxon>
        <taxon>Thermoproteales</taxon>
        <taxon>Thermoproteaceae</taxon>
        <taxon>Vulcanisaeta</taxon>
    </lineage>
</organism>
<dbReference type="PROSITE" id="PS51740">
    <property type="entry name" value="SPOVT_ABRB"/>
    <property type="match status" value="1"/>
</dbReference>
<evidence type="ECO:0000313" key="3">
    <source>
        <dbReference type="Proteomes" id="UP000007485"/>
    </source>
</evidence>
<dbReference type="eggNOG" id="arCOG00812">
    <property type="taxonomic scope" value="Archaea"/>
</dbReference>
<dbReference type="PANTHER" id="PTHR34860:SF7">
    <property type="entry name" value="TRANSCRIPTION REGULATOR, SPOVT_ABRB FAMILY"/>
    <property type="match status" value="1"/>
</dbReference>
<reference evidence="2 3" key="1">
    <citation type="journal article" date="2011" name="J. Bacteriol.">
        <title>Complete genome sequence of 'Vulcanisaeta moutnovskia' strain 768-28, a novel member of the hyperthermophilic crenarchaeal genus vulcanisaeta.</title>
        <authorList>
            <person name="Gumerov V.M."/>
            <person name="Mardanov A.V."/>
            <person name="Beletsky A.V."/>
            <person name="Prokofeva M.I."/>
            <person name="Bonch-Osmolovskaya E.A."/>
            <person name="Ravin N.V."/>
            <person name="Skryabin K.G."/>
        </authorList>
    </citation>
    <scope>NUCLEOTIDE SEQUENCE [LARGE SCALE GENOMIC DNA]</scope>
    <source>
        <strain evidence="2 3">768-28</strain>
    </source>
</reference>
<protein>
    <recommendedName>
        <fullName evidence="1">SpoVT-AbrB domain-containing protein</fullName>
    </recommendedName>
</protein>
<dbReference type="Pfam" id="PF04014">
    <property type="entry name" value="MazE_antitoxin"/>
    <property type="match status" value="1"/>
</dbReference>
<dbReference type="STRING" id="985053.VMUT_0819"/>
<dbReference type="InterPro" id="IPR007159">
    <property type="entry name" value="SpoVT-AbrB_dom"/>
</dbReference>
<dbReference type="NCBIfam" id="TIGR01439">
    <property type="entry name" value="lp_hng_hel_AbrB"/>
    <property type="match status" value="1"/>
</dbReference>
<proteinExistence type="predicted"/>
<dbReference type="OrthoDB" id="30861at2157"/>
<dbReference type="InterPro" id="IPR037914">
    <property type="entry name" value="SpoVT-AbrB_sf"/>
</dbReference>
<dbReference type="RefSeq" id="WP_013604191.1">
    <property type="nucleotide sequence ID" value="NC_015151.1"/>
</dbReference>
<accession>F0QWI1</accession>
<name>F0QWI1_VULM7</name>
<dbReference type="SUPFAM" id="SSF89447">
    <property type="entry name" value="AbrB/MazE/MraZ-like"/>
    <property type="match status" value="1"/>
</dbReference>
<keyword evidence="3" id="KW-1185">Reference proteome</keyword>
<dbReference type="PANTHER" id="PTHR34860">
    <property type="entry name" value="REPRESSOR-LIKE PROTEIN SSO7C3"/>
    <property type="match status" value="1"/>
</dbReference>
<dbReference type="GeneID" id="10288471"/>
<dbReference type="HOGENOM" id="CLU_158484_9_2_2"/>
<evidence type="ECO:0000313" key="2">
    <source>
        <dbReference type="EMBL" id="ADY01029.1"/>
    </source>
</evidence>
<sequence>MGKFEYRVKVRRGRITLPKAIRETLGIRDGDELIIKAENGEIIIKSVSSMDIEEFDKKIKEHLEAIKNYIRVKPKLGELSGLSLEDEFE</sequence>
<dbReference type="InterPro" id="IPR052975">
    <property type="entry name" value="Repressor-like_regulatory"/>
</dbReference>
<dbReference type="GO" id="GO:0003677">
    <property type="term" value="F:DNA binding"/>
    <property type="evidence" value="ECO:0007669"/>
    <property type="project" value="InterPro"/>
</dbReference>